<dbReference type="AlphaFoldDB" id="A0A1H6X0Z1"/>
<dbReference type="eggNOG" id="COG1674">
    <property type="taxonomic scope" value="Bacteria"/>
</dbReference>
<feature type="domain" description="FtsK" evidence="6">
    <location>
        <begin position="376"/>
        <end position="565"/>
    </location>
</feature>
<dbReference type="OrthoDB" id="9807790at2"/>
<dbReference type="GO" id="GO:0005524">
    <property type="term" value="F:ATP binding"/>
    <property type="evidence" value="ECO:0007669"/>
    <property type="project" value="UniProtKB-UniRule"/>
</dbReference>
<organism evidence="7 8">
    <name type="scientific">Demequina mangrovi</name>
    <dbReference type="NCBI Taxonomy" id="1043493"/>
    <lineage>
        <taxon>Bacteria</taxon>
        <taxon>Bacillati</taxon>
        <taxon>Actinomycetota</taxon>
        <taxon>Actinomycetes</taxon>
        <taxon>Micrococcales</taxon>
        <taxon>Demequinaceae</taxon>
        <taxon>Demequina</taxon>
    </lineage>
</organism>
<dbReference type="STRING" id="1043493.SAMN05421637_1137"/>
<dbReference type="InterPro" id="IPR003593">
    <property type="entry name" value="AAA+_ATPase"/>
</dbReference>
<dbReference type="GO" id="GO:0003677">
    <property type="term" value="F:DNA binding"/>
    <property type="evidence" value="ECO:0007669"/>
    <property type="project" value="InterPro"/>
</dbReference>
<dbReference type="Gene3D" id="2.60.200.20">
    <property type="match status" value="1"/>
</dbReference>
<dbReference type="InterPro" id="IPR002543">
    <property type="entry name" value="FtsK_dom"/>
</dbReference>
<evidence type="ECO:0000256" key="5">
    <source>
        <dbReference type="SAM" id="MobiDB-lite"/>
    </source>
</evidence>
<protein>
    <submittedName>
        <fullName evidence="7">DNA segregation ATPase FtsK/SpoIIIE, S-DNA-T family</fullName>
    </submittedName>
</protein>
<reference evidence="8" key="1">
    <citation type="submission" date="2016-10" db="EMBL/GenBank/DDBJ databases">
        <authorList>
            <person name="Varghese N."/>
        </authorList>
    </citation>
    <scope>NUCLEOTIDE SEQUENCE [LARGE SCALE GENOMIC DNA]</scope>
    <source>
        <strain evidence="8">DSM 24868</strain>
    </source>
</reference>
<keyword evidence="1" id="KW-0597">Phosphoprotein</keyword>
<dbReference type="SUPFAM" id="SSF49879">
    <property type="entry name" value="SMAD/FHA domain"/>
    <property type="match status" value="1"/>
</dbReference>
<dbReference type="RefSeq" id="WP_074789223.1">
    <property type="nucleotide sequence ID" value="NZ_FNZI01000002.1"/>
</dbReference>
<dbReference type="PROSITE" id="PS50901">
    <property type="entry name" value="FTSK"/>
    <property type="match status" value="1"/>
</dbReference>
<feature type="binding site" evidence="4">
    <location>
        <begin position="394"/>
        <end position="401"/>
    </location>
    <ligand>
        <name>ATP</name>
        <dbReference type="ChEBI" id="CHEBI:30616"/>
    </ligand>
</feature>
<dbReference type="Pfam" id="PF01580">
    <property type="entry name" value="FtsK_SpoIIIE"/>
    <property type="match status" value="1"/>
</dbReference>
<dbReference type="InterPro" id="IPR000253">
    <property type="entry name" value="FHA_dom"/>
</dbReference>
<feature type="compositionally biased region" description="Low complexity" evidence="5">
    <location>
        <begin position="613"/>
        <end position="626"/>
    </location>
</feature>
<evidence type="ECO:0000313" key="7">
    <source>
        <dbReference type="EMBL" id="SEJ20287.1"/>
    </source>
</evidence>
<keyword evidence="3 4" id="KW-0067">ATP-binding</keyword>
<feature type="region of interest" description="Disordered" evidence="5">
    <location>
        <begin position="600"/>
        <end position="626"/>
    </location>
</feature>
<name>A0A1H6X0Z1_9MICO</name>
<keyword evidence="2 4" id="KW-0547">Nucleotide-binding</keyword>
<dbReference type="CDD" id="cd00060">
    <property type="entry name" value="FHA"/>
    <property type="match status" value="1"/>
</dbReference>
<proteinExistence type="predicted"/>
<dbReference type="SUPFAM" id="SSF52540">
    <property type="entry name" value="P-loop containing nucleoside triphosphate hydrolases"/>
    <property type="match status" value="2"/>
</dbReference>
<evidence type="ECO:0000256" key="4">
    <source>
        <dbReference type="PROSITE-ProRule" id="PRU00289"/>
    </source>
</evidence>
<keyword evidence="8" id="KW-1185">Reference proteome</keyword>
<dbReference type="PANTHER" id="PTHR22683">
    <property type="entry name" value="SPORULATION PROTEIN RELATED"/>
    <property type="match status" value="1"/>
</dbReference>
<dbReference type="PANTHER" id="PTHR22683:SF1">
    <property type="entry name" value="TYPE VII SECRETION SYSTEM PROTEIN ESSC"/>
    <property type="match status" value="1"/>
</dbReference>
<dbReference type="InterPro" id="IPR008984">
    <property type="entry name" value="SMAD_FHA_dom_sf"/>
</dbReference>
<dbReference type="CDD" id="cd01127">
    <property type="entry name" value="TrwB_TraG_TraD_VirD4"/>
    <property type="match status" value="1"/>
</dbReference>
<sequence>MDITIEGVGDVELEPGTTLGETLRLMRAPAAVWCGGARLDASHRAGVPPLVAGALLSTRPGRASVPPTGPHLRVVAGPDAGGVVEAVRDAVVVGRDGPLGLDDPRLSRRHLALDAAGRARDLGSRNGTMLVRGGRRRRLGRLRRRLRHGDLLLAGGSALRWTDPGAASEEPRPPTRHAPRLGPMLAGLAGGAAGGLALGVATGRWELAAVALAAPLAFAVAAAARARVPPEPVPVGSERLADLPLPVAVRGDAVSAQAAARALALGHAAALPAPLDEPWTRWLARRLDERAVTLTAGAAPSEARTVLDVGDGTVAVDGRVEPWQPSLVSAATAETLARAHASRGHVGLPREVRWAELSRPEPSPGRLLATLGRGDDGDVTLDLDADGPHLLVAGTTGAGKSALLETLVTGLAHDHAPTRLAIALIDLKGGAGLGACAALPHSRGLLTDLEPSAARRALLGLAHELRARKELLASAGSTSWTDLGSRGGDDEPPPRLLVVIDEFQELGGMDPGFLPELARLAAQGRSLGMHLVLATQRPAGVVTPDIRANVATVIALRTASAAESQDLLGDASAAALPADAPGRAIVATGTVRRTMQAALPLAQRRAPARKRGASGSPGPSLASAAAARWDPADRPSALWLPALRPGAVPPPGALGWCDLPTERAQEPLVWDPRAGALAIVGPRGSGRSTALDAVAAALPGCVRLPTDAREAARTLALVRRSGAAALLVDDVERVCAALDPLLRGASEALEALARDVPVALAGGPAWGARWASRAGLRIVMSGLDRVEQTLWGVPSALLGLSPEPGRGVAVTSSGAAECRIGPATPTPCRVLVRPLVCPPDLDAPAVGVIGDDAAPWRPGPGSLLVVAAPGTDPAPALHALARARTEVTVSARVDPAAATVVIVDPTPARLRELGVDAPPGVAEPLPPVGRVAVLHGRELSAAQLRLDAKA</sequence>
<dbReference type="InterPro" id="IPR050206">
    <property type="entry name" value="FtsK/SpoIIIE/SftA"/>
</dbReference>
<dbReference type="InterPro" id="IPR027417">
    <property type="entry name" value="P-loop_NTPase"/>
</dbReference>
<gene>
    <name evidence="7" type="ORF">SAMN05421637_1137</name>
</gene>
<evidence type="ECO:0000313" key="8">
    <source>
        <dbReference type="Proteomes" id="UP000183315"/>
    </source>
</evidence>
<evidence type="ECO:0000259" key="6">
    <source>
        <dbReference type="PROSITE" id="PS50901"/>
    </source>
</evidence>
<dbReference type="EMBL" id="FNZI01000002">
    <property type="protein sequence ID" value="SEJ20287.1"/>
    <property type="molecule type" value="Genomic_DNA"/>
</dbReference>
<dbReference type="Gene3D" id="3.40.50.300">
    <property type="entry name" value="P-loop containing nucleotide triphosphate hydrolases"/>
    <property type="match status" value="2"/>
</dbReference>
<dbReference type="Proteomes" id="UP000183315">
    <property type="component" value="Unassembled WGS sequence"/>
</dbReference>
<dbReference type="Pfam" id="PF00498">
    <property type="entry name" value="FHA"/>
    <property type="match status" value="1"/>
</dbReference>
<evidence type="ECO:0000256" key="3">
    <source>
        <dbReference type="ARBA" id="ARBA00022840"/>
    </source>
</evidence>
<dbReference type="SMART" id="SM00382">
    <property type="entry name" value="AAA"/>
    <property type="match status" value="2"/>
</dbReference>
<evidence type="ECO:0000256" key="2">
    <source>
        <dbReference type="ARBA" id="ARBA00022741"/>
    </source>
</evidence>
<accession>A0A1H6X0Z1</accession>
<evidence type="ECO:0000256" key="1">
    <source>
        <dbReference type="ARBA" id="ARBA00022553"/>
    </source>
</evidence>